<dbReference type="InterPro" id="IPR010839">
    <property type="entry name" value="AtuA_N"/>
</dbReference>
<evidence type="ECO:0000313" key="3">
    <source>
        <dbReference type="EMBL" id="KAF1984845.1"/>
    </source>
</evidence>
<reference evidence="3" key="1">
    <citation type="journal article" date="2020" name="Stud. Mycol.">
        <title>101 Dothideomycetes genomes: a test case for predicting lifestyles and emergence of pathogens.</title>
        <authorList>
            <person name="Haridas S."/>
            <person name="Albert R."/>
            <person name="Binder M."/>
            <person name="Bloem J."/>
            <person name="Labutti K."/>
            <person name="Salamov A."/>
            <person name="Andreopoulos B."/>
            <person name="Baker S."/>
            <person name="Barry K."/>
            <person name="Bills G."/>
            <person name="Bluhm B."/>
            <person name="Cannon C."/>
            <person name="Castanera R."/>
            <person name="Culley D."/>
            <person name="Daum C."/>
            <person name="Ezra D."/>
            <person name="Gonzalez J."/>
            <person name="Henrissat B."/>
            <person name="Kuo A."/>
            <person name="Liang C."/>
            <person name="Lipzen A."/>
            <person name="Lutzoni F."/>
            <person name="Magnuson J."/>
            <person name="Mondo S."/>
            <person name="Nolan M."/>
            <person name="Ohm R."/>
            <person name="Pangilinan J."/>
            <person name="Park H.-J."/>
            <person name="Ramirez L."/>
            <person name="Alfaro M."/>
            <person name="Sun H."/>
            <person name="Tritt A."/>
            <person name="Yoshinaga Y."/>
            <person name="Zwiers L.-H."/>
            <person name="Turgeon B."/>
            <person name="Goodwin S."/>
            <person name="Spatafora J."/>
            <person name="Crous P."/>
            <person name="Grigoriev I."/>
        </authorList>
    </citation>
    <scope>NUCLEOTIDE SEQUENCE</scope>
    <source>
        <strain evidence="3">CBS 113979</strain>
    </source>
</reference>
<dbReference type="Pfam" id="PF07287">
    <property type="entry name" value="AtuA"/>
    <property type="match status" value="1"/>
</dbReference>
<evidence type="ECO:0000259" key="2">
    <source>
        <dbReference type="Pfam" id="PF23544"/>
    </source>
</evidence>
<feature type="domain" description="AtuA-like ferredoxin-fold" evidence="2">
    <location>
        <begin position="508"/>
        <end position="606"/>
    </location>
</feature>
<protein>
    <submittedName>
        <fullName evidence="3">DUF1446-domain-containing protein</fullName>
    </submittedName>
</protein>
<dbReference type="PANTHER" id="PTHR47585:SF1">
    <property type="entry name" value="DUF1446 DOMAIN-CONTAINING PROTEIN"/>
    <property type="match status" value="1"/>
</dbReference>
<evidence type="ECO:0000313" key="4">
    <source>
        <dbReference type="Proteomes" id="UP000800041"/>
    </source>
</evidence>
<name>A0A6G1GV93_9PEZI</name>
<dbReference type="InterPro" id="IPR056362">
    <property type="entry name" value="AtuA-like_ferredoxin_dom"/>
</dbReference>
<evidence type="ECO:0000259" key="1">
    <source>
        <dbReference type="Pfam" id="PF07287"/>
    </source>
</evidence>
<dbReference type="EMBL" id="ML977165">
    <property type="protein sequence ID" value="KAF1984845.1"/>
    <property type="molecule type" value="Genomic_DNA"/>
</dbReference>
<dbReference type="AlphaFoldDB" id="A0A6G1GV93"/>
<feature type="domain" description="Acyclic terpene utilisation N-terminal" evidence="1">
    <location>
        <begin position="10"/>
        <end position="459"/>
    </location>
</feature>
<accession>A0A6G1GV93</accession>
<keyword evidence="4" id="KW-1185">Reference proteome</keyword>
<dbReference type="Proteomes" id="UP000800041">
    <property type="component" value="Unassembled WGS sequence"/>
</dbReference>
<proteinExistence type="predicted"/>
<dbReference type="Pfam" id="PF23544">
    <property type="entry name" value="AtuA_ferredoxin"/>
    <property type="match status" value="1"/>
</dbReference>
<dbReference type="OrthoDB" id="10265871at2759"/>
<dbReference type="PANTHER" id="PTHR47585">
    <property type="match status" value="1"/>
</dbReference>
<sequence>MIMTDAKRPVRVANCSGYKNDPAYRMHEQATLGDVDFITGDYLAEMNIAETAEAYAKGTHPGYEQTAWEGIKQSIDVLAEKKTKVVINGGAQNPAGLAEKVHELITERSLNLKVAYVTGDNILDQMRSNPSSLQKIPPHLDSAIEHLNASRPVPELTSKSIVSANAYVGARGIVQALRNGADIVICGRVSDASPVIGAAWFWHDWDDSDYDRLAGALVAGHLIECSAYATGGNFSGFTDYPIEDFVNPGFPIAEIKGDGSCVITKHPGTGGMVTVDTVRTQLLYELQGNVYLHSDSKAYLDNVSVESEGKDRVFVSGITGRPPPPTTKVAMYYHGGYQAQLLLNATGYGTDEKWKLLEMQVRSILAKSGAEKNISLLDFQIVGRPEQNPSSQLRSTTYCRLFAEAAEEAPLRALQKAFGSIALQHFSGFHFALDTRTFVPRPFLSFYPALYPQSDLQEAAILLGSSSSDTTTIDAGHPPKFEPLEARASYDASNAPSLSSFGPTTPLRLGDIALGRSGDKGSNLNCGIFPKPAYKSLWPWLRAFLSRERIIALLGDDWKDEFFLERVEFEKIQAVHFVVYGILGRGVSGSTRLDCLGKGFADFFRDKVVEVPVGLLEGRHAL</sequence>
<gene>
    <name evidence="3" type="ORF">K402DRAFT_464808</name>
</gene>
<organism evidence="3 4">
    <name type="scientific">Aulographum hederae CBS 113979</name>
    <dbReference type="NCBI Taxonomy" id="1176131"/>
    <lineage>
        <taxon>Eukaryota</taxon>
        <taxon>Fungi</taxon>
        <taxon>Dikarya</taxon>
        <taxon>Ascomycota</taxon>
        <taxon>Pezizomycotina</taxon>
        <taxon>Dothideomycetes</taxon>
        <taxon>Pleosporomycetidae</taxon>
        <taxon>Aulographales</taxon>
        <taxon>Aulographaceae</taxon>
    </lineage>
</organism>